<dbReference type="OrthoDB" id="9763644at2"/>
<dbReference type="EMBL" id="QUQO01000001">
    <property type="protein sequence ID" value="RFB06138.1"/>
    <property type="molecule type" value="Genomic_DNA"/>
</dbReference>
<dbReference type="RefSeq" id="WP_116392771.1">
    <property type="nucleotide sequence ID" value="NZ_QUQO01000001.1"/>
</dbReference>
<dbReference type="Pfam" id="PF05272">
    <property type="entry name" value="VapE-like_dom"/>
    <property type="match status" value="1"/>
</dbReference>
<accession>A0A371RL03</accession>
<sequence>MSSPRRASHDPTETSSHTEVLTDKAKVAPRDSEVNEAWSFLSRLRAGGPWLLCRKERSGGLKGHLIKSREKLAEWLTACPHDDWYVTIGELHREIHKKPNKEDMAGARWLWVDIDPVGEETVEDIVARLLSMKPDIVVRSGRGAWGLWELDALGTKEEVEAANRVLIGKAGGDACHNIDRLMRLPGSINSKNGQRASWEAVRDPAPRSLADFPKLEEARSVAPVAVETDYLNVDPSDIHDLDIPPKAKEAALQAPQGSRNEAARTFLTSCAAVGVPDELVLGIALSGLPVTDFFVRDKNNGQRSDPVAFAAKQLAKAKEWVKARRADEPSWHETSKEGRPFASYRNAREALGHLDLDIWHDAFSAVDMVEGLPVQTYNGPVGDTALAVLRDMVIVRHGFDPKKEHLRDAFASLAIEHRRDPIVDYLEELTWDGQERLATWMVRAYGAPDTPYVRAVGRLMLRAMCRRAREPGVKYDHMVILEGPQGVGKSLSLSILASERFSDASLFTRDAGRDRAELLQGNWINEVAELEGLTKRDMTDVKAFITQTVDEYRPAYGYHKKRFPRRGILVGTTNEQDWNRDPTGARRFLPVWCEKVDVEWLRANRDQLFAEADAAGDGPLVLPADVIGDAQTEQAARAEAHAWDDVLERMAPEARFAGTDRVSSEYVMRKILALSATDMARRETPRTLRRRMNELGWDGPKTVVLEDSERAKGYTRPTPPNVQQEIPF</sequence>
<comment type="caution">
    <text evidence="3">The sequence shown here is derived from an EMBL/GenBank/DDBJ whole genome shotgun (WGS) entry which is preliminary data.</text>
</comment>
<dbReference type="InterPro" id="IPR007936">
    <property type="entry name" value="VapE-like_dom"/>
</dbReference>
<dbReference type="InParanoid" id="A0A371RL03"/>
<evidence type="ECO:0000313" key="4">
    <source>
        <dbReference type="Proteomes" id="UP000264589"/>
    </source>
</evidence>
<name>A0A371RL03_9PROT</name>
<dbReference type="InterPro" id="IPR027417">
    <property type="entry name" value="P-loop_NTPase"/>
</dbReference>
<proteinExistence type="predicted"/>
<dbReference type="SUPFAM" id="SSF52540">
    <property type="entry name" value="P-loop containing nucleoside triphosphate hydrolases"/>
    <property type="match status" value="1"/>
</dbReference>
<feature type="region of interest" description="Disordered" evidence="1">
    <location>
        <begin position="1"/>
        <end position="28"/>
    </location>
</feature>
<reference evidence="3 4" key="1">
    <citation type="submission" date="2018-08" db="EMBL/GenBank/DDBJ databases">
        <title>Parvularcula sp. SM1705, isolated from surface water of the South Sea China.</title>
        <authorList>
            <person name="Sun L."/>
        </authorList>
    </citation>
    <scope>NUCLEOTIDE SEQUENCE [LARGE SCALE GENOMIC DNA]</scope>
    <source>
        <strain evidence="3 4">SM1705</strain>
    </source>
</reference>
<dbReference type="AlphaFoldDB" id="A0A371RL03"/>
<keyword evidence="4" id="KW-1185">Reference proteome</keyword>
<dbReference type="Proteomes" id="UP000264589">
    <property type="component" value="Unassembled WGS sequence"/>
</dbReference>
<protein>
    <recommendedName>
        <fullName evidence="2">Virulence-associated protein E-like domain-containing protein</fullName>
    </recommendedName>
</protein>
<evidence type="ECO:0000259" key="2">
    <source>
        <dbReference type="Pfam" id="PF05272"/>
    </source>
</evidence>
<organism evidence="3 4">
    <name type="scientific">Parvularcula marina</name>
    <dbReference type="NCBI Taxonomy" id="2292771"/>
    <lineage>
        <taxon>Bacteria</taxon>
        <taxon>Pseudomonadati</taxon>
        <taxon>Pseudomonadota</taxon>
        <taxon>Alphaproteobacteria</taxon>
        <taxon>Parvularculales</taxon>
        <taxon>Parvularculaceae</taxon>
        <taxon>Parvularcula</taxon>
    </lineage>
</organism>
<feature type="domain" description="Virulence-associated protein E-like" evidence="2">
    <location>
        <begin position="426"/>
        <end position="614"/>
    </location>
</feature>
<gene>
    <name evidence="3" type="ORF">DX908_13195</name>
</gene>
<dbReference type="PANTHER" id="PTHR34985:SF1">
    <property type="entry name" value="SLR0554 PROTEIN"/>
    <property type="match status" value="1"/>
</dbReference>
<evidence type="ECO:0000256" key="1">
    <source>
        <dbReference type="SAM" id="MobiDB-lite"/>
    </source>
</evidence>
<evidence type="ECO:0000313" key="3">
    <source>
        <dbReference type="EMBL" id="RFB06138.1"/>
    </source>
</evidence>
<dbReference type="PANTHER" id="PTHR34985">
    <property type="entry name" value="SLR0554 PROTEIN"/>
    <property type="match status" value="1"/>
</dbReference>